<keyword evidence="8 17" id="KW-0030">Aminoacyl-tRNA synthetase</keyword>
<organism evidence="20 21">
    <name type="scientific">Ceratosolen solmsi marchali</name>
    <dbReference type="NCBI Taxonomy" id="326594"/>
    <lineage>
        <taxon>Eukaryota</taxon>
        <taxon>Metazoa</taxon>
        <taxon>Ecdysozoa</taxon>
        <taxon>Arthropoda</taxon>
        <taxon>Hexapoda</taxon>
        <taxon>Insecta</taxon>
        <taxon>Pterygota</taxon>
        <taxon>Neoptera</taxon>
        <taxon>Endopterygota</taxon>
        <taxon>Hymenoptera</taxon>
        <taxon>Apocrita</taxon>
        <taxon>Proctotrupomorpha</taxon>
        <taxon>Chalcidoidea</taxon>
        <taxon>Agaonidae</taxon>
        <taxon>Agaoninae</taxon>
        <taxon>Ceratosolen</taxon>
    </lineage>
</organism>
<keyword evidence="5 17" id="KW-0547">Nucleotide-binding</keyword>
<dbReference type="CTD" id="39828"/>
<dbReference type="InterPro" id="IPR045462">
    <property type="entry name" value="aa-tRNA-synth_I_cd-bd"/>
</dbReference>
<dbReference type="PANTHER" id="PTHR43311:SF2">
    <property type="entry name" value="GLUTAMATE--TRNA LIGASE, MITOCHONDRIAL-RELATED"/>
    <property type="match status" value="1"/>
</dbReference>
<dbReference type="GO" id="GO:0005524">
    <property type="term" value="F:ATP binding"/>
    <property type="evidence" value="ECO:0007669"/>
    <property type="project" value="UniProtKB-KW"/>
</dbReference>
<evidence type="ECO:0000256" key="5">
    <source>
        <dbReference type="ARBA" id="ARBA00022741"/>
    </source>
</evidence>
<dbReference type="GO" id="GO:0008270">
    <property type="term" value="F:zinc ion binding"/>
    <property type="evidence" value="ECO:0007669"/>
    <property type="project" value="InterPro"/>
</dbReference>
<comment type="catalytic activity">
    <reaction evidence="15">
        <text>tRNA(Glx) + L-glutamate + ATP = L-glutamyl-tRNA(Glx) + AMP + diphosphate</text>
        <dbReference type="Rhea" id="RHEA:18397"/>
        <dbReference type="Rhea" id="RHEA-COMP:9713"/>
        <dbReference type="Rhea" id="RHEA-COMP:9716"/>
        <dbReference type="ChEBI" id="CHEBI:29985"/>
        <dbReference type="ChEBI" id="CHEBI:30616"/>
        <dbReference type="ChEBI" id="CHEBI:33019"/>
        <dbReference type="ChEBI" id="CHEBI:78442"/>
        <dbReference type="ChEBI" id="CHEBI:78520"/>
        <dbReference type="ChEBI" id="CHEBI:456215"/>
        <dbReference type="EC" id="6.1.1.24"/>
    </reaction>
    <physiologicalReaction direction="left-to-right" evidence="15">
        <dbReference type="Rhea" id="RHEA:18398"/>
    </physiologicalReaction>
</comment>
<dbReference type="GeneID" id="105365202"/>
<dbReference type="HAMAP" id="MF_00022">
    <property type="entry name" value="Glu_tRNA_synth_type1"/>
    <property type="match status" value="1"/>
</dbReference>
<evidence type="ECO:0000256" key="9">
    <source>
        <dbReference type="ARBA" id="ARBA00030865"/>
    </source>
</evidence>
<dbReference type="Pfam" id="PF19269">
    <property type="entry name" value="Anticodon_2"/>
    <property type="match status" value="1"/>
</dbReference>
<dbReference type="NCBIfam" id="TIGR00464">
    <property type="entry name" value="gltX_bact"/>
    <property type="match status" value="1"/>
</dbReference>
<dbReference type="GO" id="GO:0005739">
    <property type="term" value="C:mitochondrion"/>
    <property type="evidence" value="ECO:0007669"/>
    <property type="project" value="UniProtKB-SubCell"/>
</dbReference>
<dbReference type="Pfam" id="PF00749">
    <property type="entry name" value="tRNA-synt_1c"/>
    <property type="match status" value="1"/>
</dbReference>
<keyword evidence="6 17" id="KW-0067">ATP-binding</keyword>
<dbReference type="GO" id="GO:0000049">
    <property type="term" value="F:tRNA binding"/>
    <property type="evidence" value="ECO:0007669"/>
    <property type="project" value="InterPro"/>
</dbReference>
<keyword evidence="20" id="KW-1185">Reference proteome</keyword>
<dbReference type="InterPro" id="IPR014729">
    <property type="entry name" value="Rossmann-like_a/b/a_fold"/>
</dbReference>
<evidence type="ECO:0000256" key="3">
    <source>
        <dbReference type="ARBA" id="ARBA00012835"/>
    </source>
</evidence>
<evidence type="ECO:0000259" key="18">
    <source>
        <dbReference type="Pfam" id="PF00749"/>
    </source>
</evidence>
<dbReference type="SUPFAM" id="SSF52374">
    <property type="entry name" value="Nucleotidylyl transferase"/>
    <property type="match status" value="1"/>
</dbReference>
<reference evidence="21" key="1">
    <citation type="submission" date="2025-08" db="UniProtKB">
        <authorList>
            <consortium name="RefSeq"/>
        </authorList>
    </citation>
    <scope>IDENTIFICATION</scope>
</reference>
<dbReference type="InterPro" id="IPR033910">
    <property type="entry name" value="GluRS_core"/>
</dbReference>
<evidence type="ECO:0000256" key="7">
    <source>
        <dbReference type="ARBA" id="ARBA00022917"/>
    </source>
</evidence>
<dbReference type="GO" id="GO:0004818">
    <property type="term" value="F:glutamate-tRNA ligase activity"/>
    <property type="evidence" value="ECO:0007669"/>
    <property type="project" value="UniProtKB-EC"/>
</dbReference>
<gene>
    <name evidence="21" type="primary">LOC105365202</name>
</gene>
<dbReference type="InterPro" id="IPR049940">
    <property type="entry name" value="GluQ/Sye"/>
</dbReference>
<dbReference type="CDD" id="cd00808">
    <property type="entry name" value="GluRS_core"/>
    <property type="match status" value="1"/>
</dbReference>
<evidence type="ECO:0000256" key="14">
    <source>
        <dbReference type="ARBA" id="ARBA00047366"/>
    </source>
</evidence>
<dbReference type="GO" id="GO:0050561">
    <property type="term" value="F:glutamate-tRNA(Gln) ligase activity"/>
    <property type="evidence" value="ECO:0007669"/>
    <property type="project" value="UniProtKB-EC"/>
</dbReference>
<protein>
    <recommendedName>
        <fullName evidence="11">Nondiscriminating glutamyl-tRNA synthetase EARS2, mitochondrial</fullName>
        <ecNumber evidence="3">6.1.1.17</ecNumber>
        <ecNumber evidence="10">6.1.1.24</ecNumber>
    </recommendedName>
    <alternativeName>
        <fullName evidence="13">Glutamate--tRNA(Gln) ligase EARS2, mitochondrial</fullName>
    </alternativeName>
    <alternativeName>
        <fullName evidence="9">Glutamyl-tRNA synthetase</fullName>
    </alternativeName>
    <alternativeName>
        <fullName evidence="12">Mitochondrial glutamyl-tRNA synthetase</fullName>
    </alternativeName>
</protein>
<dbReference type="EC" id="6.1.1.17" evidence="3"/>
<name>A0AAJ6YP14_9HYME</name>
<dbReference type="EC" id="6.1.1.24" evidence="10"/>
<evidence type="ECO:0000256" key="10">
    <source>
        <dbReference type="ARBA" id="ARBA00044054"/>
    </source>
</evidence>
<evidence type="ECO:0000256" key="12">
    <source>
        <dbReference type="ARBA" id="ARBA00044251"/>
    </source>
</evidence>
<dbReference type="InterPro" id="IPR020058">
    <property type="entry name" value="Glu/Gln-tRNA-synth_Ib_cat-dom"/>
</dbReference>
<evidence type="ECO:0000256" key="11">
    <source>
        <dbReference type="ARBA" id="ARBA00044142"/>
    </source>
</evidence>
<proteinExistence type="inferred from homology"/>
<evidence type="ECO:0000256" key="17">
    <source>
        <dbReference type="RuleBase" id="RU363037"/>
    </source>
</evidence>
<feature type="domain" description="Aminoacyl-tRNA synthetase class I anticodon-binding" evidence="19">
    <location>
        <begin position="386"/>
        <end position="508"/>
    </location>
</feature>
<dbReference type="PANTHER" id="PTHR43311">
    <property type="entry name" value="GLUTAMATE--TRNA LIGASE"/>
    <property type="match status" value="1"/>
</dbReference>
<evidence type="ECO:0000256" key="16">
    <source>
        <dbReference type="ARBA" id="ARBA00047689"/>
    </source>
</evidence>
<evidence type="ECO:0000256" key="1">
    <source>
        <dbReference type="ARBA" id="ARBA00004173"/>
    </source>
</evidence>
<evidence type="ECO:0000256" key="8">
    <source>
        <dbReference type="ARBA" id="ARBA00023146"/>
    </source>
</evidence>
<comment type="catalytic activity">
    <reaction evidence="14">
        <text>tRNA(Glu) + L-glutamate + ATP = L-glutamyl-tRNA(Glu) + AMP + diphosphate</text>
        <dbReference type="Rhea" id="RHEA:23540"/>
        <dbReference type="Rhea" id="RHEA-COMP:9663"/>
        <dbReference type="Rhea" id="RHEA-COMP:9680"/>
        <dbReference type="ChEBI" id="CHEBI:29985"/>
        <dbReference type="ChEBI" id="CHEBI:30616"/>
        <dbReference type="ChEBI" id="CHEBI:33019"/>
        <dbReference type="ChEBI" id="CHEBI:78442"/>
        <dbReference type="ChEBI" id="CHEBI:78520"/>
        <dbReference type="ChEBI" id="CHEBI:456215"/>
        <dbReference type="EC" id="6.1.1.17"/>
    </reaction>
    <physiologicalReaction direction="left-to-right" evidence="14">
        <dbReference type="Rhea" id="RHEA:23541"/>
    </physiologicalReaction>
</comment>
<dbReference type="InterPro" id="IPR001412">
    <property type="entry name" value="aa-tRNA-synth_I_CS"/>
</dbReference>
<feature type="domain" description="Glutamyl/glutaminyl-tRNA synthetase class Ib catalytic" evidence="18">
    <location>
        <begin position="24"/>
        <end position="341"/>
    </location>
</feature>
<evidence type="ECO:0000259" key="19">
    <source>
        <dbReference type="Pfam" id="PF19269"/>
    </source>
</evidence>
<dbReference type="PROSITE" id="PS00178">
    <property type="entry name" value="AA_TRNA_LIGASE_I"/>
    <property type="match status" value="1"/>
</dbReference>
<evidence type="ECO:0000313" key="21">
    <source>
        <dbReference type="RefSeq" id="XP_011501605.1"/>
    </source>
</evidence>
<dbReference type="PRINTS" id="PR00987">
    <property type="entry name" value="TRNASYNTHGLU"/>
</dbReference>
<dbReference type="SUPFAM" id="SSF48163">
    <property type="entry name" value="An anticodon-binding domain of class I aminoacyl-tRNA synthetases"/>
    <property type="match status" value="1"/>
</dbReference>
<dbReference type="InterPro" id="IPR008925">
    <property type="entry name" value="aa_tRNA-synth_I_cd-bd_sf"/>
</dbReference>
<dbReference type="KEGG" id="csol:105365202"/>
<dbReference type="AlphaFoldDB" id="A0AAJ6YP14"/>
<evidence type="ECO:0000256" key="4">
    <source>
        <dbReference type="ARBA" id="ARBA00022598"/>
    </source>
</evidence>
<dbReference type="InterPro" id="IPR004527">
    <property type="entry name" value="Glu-tRNA-ligase_bac/mito"/>
</dbReference>
<dbReference type="GO" id="GO:0006424">
    <property type="term" value="P:glutamyl-tRNA aminoacylation"/>
    <property type="evidence" value="ECO:0007669"/>
    <property type="project" value="InterPro"/>
</dbReference>
<comment type="similarity">
    <text evidence="2">Belongs to the class-I aminoacyl-tRNA synthetase family. Glutamate--tRNA ligase type 1 subfamily.</text>
</comment>
<dbReference type="InterPro" id="IPR020751">
    <property type="entry name" value="aa-tRNA-synth_I_codon-bd_sub2"/>
</dbReference>
<comment type="catalytic activity">
    <reaction evidence="16">
        <text>tRNA(Gln) + L-glutamate + ATP = L-glutamyl-tRNA(Gln) + AMP + diphosphate</text>
        <dbReference type="Rhea" id="RHEA:64612"/>
        <dbReference type="Rhea" id="RHEA-COMP:9662"/>
        <dbReference type="Rhea" id="RHEA-COMP:9684"/>
        <dbReference type="ChEBI" id="CHEBI:29985"/>
        <dbReference type="ChEBI" id="CHEBI:30616"/>
        <dbReference type="ChEBI" id="CHEBI:33019"/>
        <dbReference type="ChEBI" id="CHEBI:78442"/>
        <dbReference type="ChEBI" id="CHEBI:78520"/>
        <dbReference type="ChEBI" id="CHEBI:456215"/>
    </reaction>
    <physiologicalReaction direction="left-to-right" evidence="16">
        <dbReference type="Rhea" id="RHEA:64613"/>
    </physiologicalReaction>
</comment>
<dbReference type="InterPro" id="IPR000924">
    <property type="entry name" value="Glu/Gln-tRNA-synth"/>
</dbReference>
<evidence type="ECO:0000256" key="2">
    <source>
        <dbReference type="ARBA" id="ARBA00007894"/>
    </source>
</evidence>
<keyword evidence="4 17" id="KW-0436">Ligase</keyword>
<evidence type="ECO:0000256" key="6">
    <source>
        <dbReference type="ARBA" id="ARBA00022840"/>
    </source>
</evidence>
<accession>A0AAJ6YP14</accession>
<evidence type="ECO:0000313" key="20">
    <source>
        <dbReference type="Proteomes" id="UP000695007"/>
    </source>
</evidence>
<comment type="subcellular location">
    <subcellularLocation>
        <location evidence="1">Mitochondrion</location>
    </subcellularLocation>
</comment>
<dbReference type="FunFam" id="3.40.50.620:FF:000045">
    <property type="entry name" value="Glutamate--tRNA ligase, mitochondrial"/>
    <property type="match status" value="1"/>
</dbReference>
<dbReference type="Gene3D" id="1.10.10.350">
    <property type="match status" value="1"/>
</dbReference>
<keyword evidence="7 17" id="KW-0648">Protein biosynthesis</keyword>
<dbReference type="RefSeq" id="XP_011501605.1">
    <property type="nucleotide sequence ID" value="XM_011503303.1"/>
</dbReference>
<dbReference type="Gene3D" id="3.40.50.620">
    <property type="entry name" value="HUPs"/>
    <property type="match status" value="1"/>
</dbReference>
<dbReference type="Proteomes" id="UP000695007">
    <property type="component" value="Unplaced"/>
</dbReference>
<sequence>MRRIFLTKTWNIQLIQRRFYKKSQVRVRFAPSPTGLLHVGGLRTALYNYLFARSHNGYFILRIEDTDQTRIIPGSMEQIHDDLIWAGIIPDEDPIRGGPNGPYIQSKRIDIYKKYANILLNNGAAYRCFCSERRLDMLRKTALKERQIPKYDNRCQYFTDEEVKERLKRGELYCIRFKLTPTPEPFKDLIYGDITYNVAKNEGDPVILKGDGFPTYHFANVIDDHFMEISHVLRGIEWQISTPKHLLLYKALGWTPPQFGHLPLVLNGDGTKLSKRQNDITVEHYRKHGIFPLALINYITAAGGGFVRDKGLSHCYTYQDLIQQFNVDKINMNSSKLDADRLLEFNKLEISNLLNNEKNHKYLVERIIKLVKQAFPDRSHGQNLQLDPTHIITTLMWARDRISKLSDLVTHDLKFLWVKPTTNENTKDLKYLEMVDILSKKLENMNDDNFCKESLKTYLKEFANNNNVPFPDLMKTLRTLLSGLKEGPGVAEMMEILGRDATLNRLKRSVT</sequence>
<evidence type="ECO:0000256" key="15">
    <source>
        <dbReference type="ARBA" id="ARBA00047479"/>
    </source>
</evidence>
<evidence type="ECO:0000256" key="13">
    <source>
        <dbReference type="ARBA" id="ARBA00044313"/>
    </source>
</evidence>